<organism evidence="2 3">
    <name type="scientific">Dactylosporangium salmoneum</name>
    <dbReference type="NCBI Taxonomy" id="53361"/>
    <lineage>
        <taxon>Bacteria</taxon>
        <taxon>Bacillati</taxon>
        <taxon>Actinomycetota</taxon>
        <taxon>Actinomycetes</taxon>
        <taxon>Micromonosporales</taxon>
        <taxon>Micromonosporaceae</taxon>
        <taxon>Dactylosporangium</taxon>
    </lineage>
</organism>
<proteinExistence type="predicted"/>
<keyword evidence="3" id="KW-1185">Reference proteome</keyword>
<dbReference type="PANTHER" id="PTHR36529">
    <property type="entry name" value="SLL1095 PROTEIN"/>
    <property type="match status" value="1"/>
</dbReference>
<dbReference type="SUPFAM" id="SSF53448">
    <property type="entry name" value="Nucleotide-diphospho-sugar transferases"/>
    <property type="match status" value="1"/>
</dbReference>
<reference evidence="3" key="1">
    <citation type="journal article" date="2019" name="Int. J. Syst. Evol. Microbiol.">
        <title>The Global Catalogue of Microorganisms (GCM) 10K type strain sequencing project: providing services to taxonomists for standard genome sequencing and annotation.</title>
        <authorList>
            <consortium name="The Broad Institute Genomics Platform"/>
            <consortium name="The Broad Institute Genome Sequencing Center for Infectious Disease"/>
            <person name="Wu L."/>
            <person name="Ma J."/>
        </authorList>
    </citation>
    <scope>NUCLEOTIDE SEQUENCE [LARGE SCALE GENOMIC DNA]</scope>
    <source>
        <strain evidence="3">JCM 3272</strain>
    </source>
</reference>
<feature type="region of interest" description="Disordered" evidence="1">
    <location>
        <begin position="203"/>
        <end position="228"/>
    </location>
</feature>
<evidence type="ECO:0000313" key="2">
    <source>
        <dbReference type="EMBL" id="GAA2396534.1"/>
    </source>
</evidence>
<evidence type="ECO:0000313" key="3">
    <source>
        <dbReference type="Proteomes" id="UP001501444"/>
    </source>
</evidence>
<dbReference type="PANTHER" id="PTHR36529:SF1">
    <property type="entry name" value="GLYCOSYLTRANSFERASE"/>
    <property type="match status" value="1"/>
</dbReference>
<feature type="compositionally biased region" description="Low complexity" evidence="1">
    <location>
        <begin position="215"/>
        <end position="228"/>
    </location>
</feature>
<protein>
    <submittedName>
        <fullName evidence="2">DUF2064 domain-containing protein</fullName>
    </submittedName>
</protein>
<dbReference type="RefSeq" id="WP_344621032.1">
    <property type="nucleotide sequence ID" value="NZ_BAAARV010000145.1"/>
</dbReference>
<dbReference type="Gene3D" id="3.90.550.10">
    <property type="entry name" value="Spore Coat Polysaccharide Biosynthesis Protein SpsA, Chain A"/>
    <property type="match status" value="1"/>
</dbReference>
<dbReference type="InterPro" id="IPR018641">
    <property type="entry name" value="Trfase_1_rSAM/seldom-assoc"/>
</dbReference>
<evidence type="ECO:0000256" key="1">
    <source>
        <dbReference type="SAM" id="MobiDB-lite"/>
    </source>
</evidence>
<gene>
    <name evidence="2" type="ORF">GCM10010170_112460</name>
</gene>
<accession>A0ABP5V8U1</accession>
<sequence>MTAARIQLVLLAKAPVPGRVKTRLCPPWTPVQAAALAAAAIADTVEALAAAPAAARTLVADGGLAAPPGWGRVPQRGDGLGERLAAAYADTARPGLATLLVGMDTPQLGVGHLVAAAAALAGADAVLGPAEDGGWWTLALRDPAAAAVLAAVPMSTPDTFERTRAALAGLGLRVAVTATLRDVDTAADAYAAAAARPDRRFARELSTLDPRSSAGSGRRQTGVVGRGR</sequence>
<comment type="caution">
    <text evidence="2">The sequence shown here is derived from an EMBL/GenBank/DDBJ whole genome shotgun (WGS) entry which is preliminary data.</text>
</comment>
<name>A0ABP5V8U1_9ACTN</name>
<dbReference type="Proteomes" id="UP001501444">
    <property type="component" value="Unassembled WGS sequence"/>
</dbReference>
<dbReference type="Pfam" id="PF09837">
    <property type="entry name" value="DUF2064"/>
    <property type="match status" value="1"/>
</dbReference>
<dbReference type="InterPro" id="IPR029044">
    <property type="entry name" value="Nucleotide-diphossugar_trans"/>
</dbReference>
<dbReference type="EMBL" id="BAAARV010000145">
    <property type="protein sequence ID" value="GAA2396534.1"/>
    <property type="molecule type" value="Genomic_DNA"/>
</dbReference>